<evidence type="ECO:0000313" key="2">
    <source>
        <dbReference type="EMBL" id="MBO0937208.1"/>
    </source>
</evidence>
<proteinExistence type="predicted"/>
<accession>A0A939K4Y9</accession>
<keyword evidence="1" id="KW-1277">Toxin-antitoxin system</keyword>
<evidence type="ECO:0000256" key="1">
    <source>
        <dbReference type="ARBA" id="ARBA00022649"/>
    </source>
</evidence>
<dbReference type="InterPro" id="IPR035093">
    <property type="entry name" value="RelE/ParE_toxin_dom_sf"/>
</dbReference>
<name>A0A939K4Y9_9BACT</name>
<dbReference type="Proteomes" id="UP000664034">
    <property type="component" value="Unassembled WGS sequence"/>
</dbReference>
<dbReference type="EMBL" id="JAFMYV010000005">
    <property type="protein sequence ID" value="MBO0937208.1"/>
    <property type="molecule type" value="Genomic_DNA"/>
</dbReference>
<sequence>MSFNIVLTPDAKKDLKELSKTYRSFKSDFTAFIETLELNPQQGEPLGKDCYKVRLAISSKIKGKRGGARVITCVKVVDEKIYLVAVYDKADIESLPDKLIDQRLKNAGL</sequence>
<dbReference type="RefSeq" id="WP_207364762.1">
    <property type="nucleotide sequence ID" value="NZ_JAFMYV010000005.1"/>
</dbReference>
<keyword evidence="3" id="KW-1185">Reference proteome</keyword>
<dbReference type="AlphaFoldDB" id="A0A939K4Y9"/>
<dbReference type="InterPro" id="IPR007712">
    <property type="entry name" value="RelE/ParE_toxin"/>
</dbReference>
<gene>
    <name evidence="2" type="ORF">J2I47_11675</name>
</gene>
<organism evidence="2 3">
    <name type="scientific">Fibrella rubiginis</name>
    <dbReference type="NCBI Taxonomy" id="2817060"/>
    <lineage>
        <taxon>Bacteria</taxon>
        <taxon>Pseudomonadati</taxon>
        <taxon>Bacteroidota</taxon>
        <taxon>Cytophagia</taxon>
        <taxon>Cytophagales</taxon>
        <taxon>Spirosomataceae</taxon>
        <taxon>Fibrella</taxon>
    </lineage>
</organism>
<dbReference type="Pfam" id="PF05016">
    <property type="entry name" value="ParE_toxin"/>
    <property type="match status" value="1"/>
</dbReference>
<comment type="caution">
    <text evidence="2">The sequence shown here is derived from an EMBL/GenBank/DDBJ whole genome shotgun (WGS) entry which is preliminary data.</text>
</comment>
<reference evidence="2" key="1">
    <citation type="submission" date="2021-03" db="EMBL/GenBank/DDBJ databases">
        <title>Fibrella sp. HMF5335 genome sequencing and assembly.</title>
        <authorList>
            <person name="Kang H."/>
            <person name="Kim H."/>
            <person name="Bae S."/>
            <person name="Joh K."/>
        </authorList>
    </citation>
    <scope>NUCLEOTIDE SEQUENCE</scope>
    <source>
        <strain evidence="2">HMF5335</strain>
    </source>
</reference>
<protein>
    <submittedName>
        <fullName evidence="2">Type II toxin-antitoxin system RelE/ParE family toxin</fullName>
    </submittedName>
</protein>
<dbReference type="Gene3D" id="3.30.2310.20">
    <property type="entry name" value="RelE-like"/>
    <property type="match status" value="1"/>
</dbReference>
<evidence type="ECO:0000313" key="3">
    <source>
        <dbReference type="Proteomes" id="UP000664034"/>
    </source>
</evidence>